<reference evidence="1 2" key="1">
    <citation type="submission" date="2019-11" db="EMBL/GenBank/DDBJ databases">
        <title>Comparative genomics of hydrocarbon-degrading Desulfosarcina strains.</title>
        <authorList>
            <person name="Watanabe M."/>
            <person name="Kojima H."/>
            <person name="Fukui M."/>
        </authorList>
    </citation>
    <scope>NUCLEOTIDE SEQUENCE [LARGE SCALE GENOMIC DNA]</scope>
    <source>
        <strain evidence="1 2">PL12</strain>
    </source>
</reference>
<dbReference type="AlphaFoldDB" id="A0A5K7YUQ1"/>
<dbReference type="EMBL" id="AP021874">
    <property type="protein sequence ID" value="BBO71753.1"/>
    <property type="molecule type" value="Genomic_DNA"/>
</dbReference>
<protein>
    <submittedName>
        <fullName evidence="1">Uncharacterized protein</fullName>
    </submittedName>
</protein>
<organism evidence="1 2">
    <name type="scientific">Desulfosarcina alkanivorans</name>
    <dbReference type="NCBI Taxonomy" id="571177"/>
    <lineage>
        <taxon>Bacteria</taxon>
        <taxon>Pseudomonadati</taxon>
        <taxon>Thermodesulfobacteriota</taxon>
        <taxon>Desulfobacteria</taxon>
        <taxon>Desulfobacterales</taxon>
        <taxon>Desulfosarcinaceae</taxon>
        <taxon>Desulfosarcina</taxon>
    </lineage>
</organism>
<name>A0A5K7YUQ1_9BACT</name>
<proteinExistence type="predicted"/>
<accession>A0A5K7YUQ1</accession>
<evidence type="ECO:0000313" key="2">
    <source>
        <dbReference type="Proteomes" id="UP000427906"/>
    </source>
</evidence>
<dbReference type="Proteomes" id="UP000427906">
    <property type="component" value="Chromosome"/>
</dbReference>
<dbReference type="KEGG" id="dalk:DSCA_56830"/>
<keyword evidence="2" id="KW-1185">Reference proteome</keyword>
<evidence type="ECO:0000313" key="1">
    <source>
        <dbReference type="EMBL" id="BBO71753.1"/>
    </source>
</evidence>
<sequence>MQPIAGAVVLGVWYKVYHTAGGEVTEFYDSRETLTDNNGEFTIEGMGPRAMTHLGKMDIVIFKVGYEDVSLTSWESLKISIYYRDRVKWEGRKAVIPLDKWSIEQRRERFSVRVAGLSDEKQSMLLDEIKKEKYDIK</sequence>
<gene>
    <name evidence="1" type="ORF">DSCA_56830</name>
</gene>